<keyword evidence="3" id="KW-0805">Transcription regulation</keyword>
<protein>
    <submittedName>
        <fullName evidence="7">Zn2-C6 fungal-type domain-containing protein</fullName>
    </submittedName>
</protein>
<keyword evidence="8" id="KW-1185">Reference proteome</keyword>
<dbReference type="Gene3D" id="4.10.240.10">
    <property type="entry name" value="Zn(2)-C6 fungal-type DNA-binding domain"/>
    <property type="match status" value="1"/>
</dbReference>
<keyword evidence="5" id="KW-0539">Nucleus</keyword>
<dbReference type="InterPro" id="IPR036864">
    <property type="entry name" value="Zn2-C6_fun-type_DNA-bd_sf"/>
</dbReference>
<keyword evidence="2" id="KW-0862">Zinc</keyword>
<evidence type="ECO:0000256" key="4">
    <source>
        <dbReference type="ARBA" id="ARBA00023163"/>
    </source>
</evidence>
<dbReference type="SMART" id="SM00066">
    <property type="entry name" value="GAL4"/>
    <property type="match status" value="1"/>
</dbReference>
<evidence type="ECO:0000256" key="5">
    <source>
        <dbReference type="ARBA" id="ARBA00023242"/>
    </source>
</evidence>
<proteinExistence type="predicted"/>
<sequence length="399" mass="45174">MPPPHRQVCSACVKSKRRCDMAIPKCYRCRVRSLECHYPSSSLRRTLPTSSASFPQGVDTISANEYETSLQTQGAAFDFNLLADNLSLPPFPDYDLDWQEAMTHIQDFSVPDILSANDTAGRSVLAGQIYQHRVVYAVERFKSFPTQLVLQGQNPFIHNRLLGEHLSKPLCRILGICSFYQIKSETNKHLVYASIQQYSDELIDIPQMAESDIELLAITQAWILLQIIRLFDGDIRQRSNAENAHPVFLNSIRRLQQRMKSVKNPGQDIASIIRTQGSDAWEAWSLAESIRRTVMLGHSLDGLYSFLKNGWDDASQFEVLSFFGQGALWCATSRFEWESAVAQRQALPIQLSNWDSCLMSAKPEDMEELGIIIMALVKGVDYCCHWVGNDLLKKFGLNS</sequence>
<dbReference type="PROSITE" id="PS50048">
    <property type="entry name" value="ZN2_CY6_FUNGAL_2"/>
    <property type="match status" value="1"/>
</dbReference>
<dbReference type="CDD" id="cd00067">
    <property type="entry name" value="GAL4"/>
    <property type="match status" value="1"/>
</dbReference>
<keyword evidence="4" id="KW-0804">Transcription</keyword>
<dbReference type="Pfam" id="PF00172">
    <property type="entry name" value="Zn_clus"/>
    <property type="match status" value="1"/>
</dbReference>
<gene>
    <name evidence="7" type="ORF">QYS62_006408</name>
</gene>
<evidence type="ECO:0000313" key="8">
    <source>
        <dbReference type="Proteomes" id="UP001489902"/>
    </source>
</evidence>
<dbReference type="PANTHER" id="PTHR47660">
    <property type="entry name" value="TRANSCRIPTION FACTOR WITH C2H2 AND ZN(2)-CYS(6) DNA BINDING DOMAIN (EUROFUNG)-RELATED-RELATED"/>
    <property type="match status" value="1"/>
</dbReference>
<evidence type="ECO:0000256" key="2">
    <source>
        <dbReference type="ARBA" id="ARBA00022833"/>
    </source>
</evidence>
<evidence type="ECO:0000256" key="3">
    <source>
        <dbReference type="ARBA" id="ARBA00023015"/>
    </source>
</evidence>
<organism evidence="7 8">
    <name type="scientific">Fusarium acuminatum</name>
    <dbReference type="NCBI Taxonomy" id="5515"/>
    <lineage>
        <taxon>Eukaryota</taxon>
        <taxon>Fungi</taxon>
        <taxon>Dikarya</taxon>
        <taxon>Ascomycota</taxon>
        <taxon>Pezizomycotina</taxon>
        <taxon>Sordariomycetes</taxon>
        <taxon>Hypocreomycetidae</taxon>
        <taxon>Hypocreales</taxon>
        <taxon>Nectriaceae</taxon>
        <taxon>Fusarium</taxon>
        <taxon>Fusarium tricinctum species complex</taxon>
    </lineage>
</organism>
<evidence type="ECO:0000259" key="6">
    <source>
        <dbReference type="PROSITE" id="PS50048"/>
    </source>
</evidence>
<dbReference type="Proteomes" id="UP001489902">
    <property type="component" value="Chromosome 3"/>
</dbReference>
<keyword evidence="1" id="KW-0479">Metal-binding</keyword>
<dbReference type="SUPFAM" id="SSF57701">
    <property type="entry name" value="Zn2/Cys6 DNA-binding domain"/>
    <property type="match status" value="1"/>
</dbReference>
<evidence type="ECO:0000313" key="7">
    <source>
        <dbReference type="EMBL" id="WZH45355.1"/>
    </source>
</evidence>
<dbReference type="InterPro" id="IPR001138">
    <property type="entry name" value="Zn2Cys6_DnaBD"/>
</dbReference>
<evidence type="ECO:0000256" key="1">
    <source>
        <dbReference type="ARBA" id="ARBA00022723"/>
    </source>
</evidence>
<feature type="domain" description="Zn(2)-C6 fungal-type" evidence="6">
    <location>
        <begin position="8"/>
        <end position="38"/>
    </location>
</feature>
<accession>A0ABZ2WYJ6</accession>
<reference evidence="7 8" key="1">
    <citation type="submission" date="2024-04" db="EMBL/GenBank/DDBJ databases">
        <title>Complete genome sequence of Fusarium acuminatum.</title>
        <authorList>
            <person name="Lan B."/>
        </authorList>
    </citation>
    <scope>NUCLEOTIDE SEQUENCE [LARGE SCALE GENOMIC DNA]</scope>
    <source>
        <strain evidence="7">1A</strain>
    </source>
</reference>
<dbReference type="EMBL" id="CP151262">
    <property type="protein sequence ID" value="WZH45355.1"/>
    <property type="molecule type" value="Genomic_DNA"/>
</dbReference>
<name>A0ABZ2WYJ6_9HYPO</name>